<dbReference type="AlphaFoldDB" id="F0WV63"/>
<evidence type="ECO:0000313" key="1">
    <source>
        <dbReference type="EMBL" id="CCA25302.1"/>
    </source>
</evidence>
<protein>
    <submittedName>
        <fullName evidence="1">AlNc14C289G10208 protein</fullName>
    </submittedName>
</protein>
<reference evidence="1" key="2">
    <citation type="submission" date="2011-02" db="EMBL/GenBank/DDBJ databases">
        <authorList>
            <person name="MacLean D."/>
        </authorList>
    </citation>
    <scope>NUCLEOTIDE SEQUENCE</scope>
</reference>
<sequence>MRRKESEVRLEDERYCNMLPPVSSKYTSIHLTELNFGTFHTLGTIPFKCVASVLISFSIDSVEAGKDSRAIARNKEADSDEFPKMYIWPLFHRRKPNHWSLVARCFPSNNVSWWSRMSRSHWLEL</sequence>
<gene>
    <name evidence="1" type="primary">AlNc14C289G10208</name>
    <name evidence="1" type="ORF">ALNC14_114460</name>
</gene>
<accession>F0WV63</accession>
<organism evidence="1">
    <name type="scientific">Albugo laibachii Nc14</name>
    <dbReference type="NCBI Taxonomy" id="890382"/>
    <lineage>
        <taxon>Eukaryota</taxon>
        <taxon>Sar</taxon>
        <taxon>Stramenopiles</taxon>
        <taxon>Oomycota</taxon>
        <taxon>Peronosporomycetes</taxon>
        <taxon>Albuginales</taxon>
        <taxon>Albuginaceae</taxon>
        <taxon>Albugo</taxon>
    </lineage>
</organism>
<proteinExistence type="predicted"/>
<dbReference type="EMBL" id="FR824334">
    <property type="protein sequence ID" value="CCA25302.1"/>
    <property type="molecule type" value="Genomic_DNA"/>
</dbReference>
<dbReference type="HOGENOM" id="CLU_1996821_0_0_1"/>
<name>F0WV63_9STRA</name>
<reference evidence="1" key="1">
    <citation type="journal article" date="2011" name="PLoS Biol.">
        <title>Gene gain and loss during evolution of obligate parasitism in the white rust pathogen of Arabidopsis thaliana.</title>
        <authorList>
            <person name="Kemen E."/>
            <person name="Gardiner A."/>
            <person name="Schultz-Larsen T."/>
            <person name="Kemen A.C."/>
            <person name="Balmuth A.L."/>
            <person name="Robert-Seilaniantz A."/>
            <person name="Bailey K."/>
            <person name="Holub E."/>
            <person name="Studholme D.J."/>
            <person name="Maclean D."/>
            <person name="Jones J.D."/>
        </authorList>
    </citation>
    <scope>NUCLEOTIDE SEQUENCE</scope>
</reference>